<dbReference type="InterPro" id="IPR016181">
    <property type="entry name" value="Acyl_CoA_acyltransferase"/>
</dbReference>
<reference evidence="3" key="1">
    <citation type="submission" date="2011-05" db="EMBL/GenBank/DDBJ databases">
        <title>Complete sequence of Desulfotomaculum ruminis DSM 2154.</title>
        <authorList>
            <person name="Lucas S."/>
            <person name="Copeland A."/>
            <person name="Lapidus A."/>
            <person name="Cheng J.-F."/>
            <person name="Goodwin L."/>
            <person name="Pitluck S."/>
            <person name="Lu M."/>
            <person name="Detter J.C."/>
            <person name="Han C."/>
            <person name="Tapia R."/>
            <person name="Land M."/>
            <person name="Hauser L."/>
            <person name="Kyrpides N."/>
            <person name="Ivanova N."/>
            <person name="Mikhailova N."/>
            <person name="Pagani I."/>
            <person name="Stams A.J.M."/>
            <person name="Plugge C.M."/>
            <person name="Muyzer G."/>
            <person name="Kuever J."/>
            <person name="Parshina S.N."/>
            <person name="Ivanova A.E."/>
            <person name="Nazina T.N."/>
            <person name="Brambilla E."/>
            <person name="Spring S."/>
            <person name="Klenk H.-P."/>
            <person name="Woyke T."/>
        </authorList>
    </citation>
    <scope>NUCLEOTIDE SEQUENCE [LARGE SCALE GENOMIC DNA]</scope>
    <source>
        <strain evidence="3">ATCC 23193 / DSM 2154 / NCIB 8452 / DL</strain>
    </source>
</reference>
<dbReference type="SUPFAM" id="SSF55729">
    <property type="entry name" value="Acyl-CoA N-acyltransferases (Nat)"/>
    <property type="match status" value="1"/>
</dbReference>
<organism evidence="2 3">
    <name type="scientific">Desulforamulus ruminis (strain ATCC 23193 / DSM 2154 / NCIMB 8452 / DL)</name>
    <name type="common">Desulfotomaculum ruminis</name>
    <dbReference type="NCBI Taxonomy" id="696281"/>
    <lineage>
        <taxon>Bacteria</taxon>
        <taxon>Bacillati</taxon>
        <taxon>Bacillota</taxon>
        <taxon>Clostridia</taxon>
        <taxon>Eubacteriales</taxon>
        <taxon>Peptococcaceae</taxon>
        <taxon>Desulforamulus</taxon>
    </lineage>
</organism>
<dbReference type="Pfam" id="PF00583">
    <property type="entry name" value="Acetyltransf_1"/>
    <property type="match status" value="1"/>
</dbReference>
<evidence type="ECO:0000313" key="2">
    <source>
        <dbReference type="EMBL" id="AEG59805.1"/>
    </source>
</evidence>
<proteinExistence type="predicted"/>
<dbReference type="InterPro" id="IPR000182">
    <property type="entry name" value="GNAT_dom"/>
</dbReference>
<reference evidence="2 3" key="2">
    <citation type="journal article" date="2012" name="Stand. Genomic Sci.">
        <title>Complete genome sequence of the sulfate-reducing firmicute Desulfotomaculum ruminis type strain (DL(T)).</title>
        <authorList>
            <person name="Spring S."/>
            <person name="Visser M."/>
            <person name="Lu M."/>
            <person name="Copeland A."/>
            <person name="Lapidus A."/>
            <person name="Lucas S."/>
            <person name="Cheng J.F."/>
            <person name="Han C."/>
            <person name="Tapia R."/>
            <person name="Goodwin L.A."/>
            <person name="Pitluck S."/>
            <person name="Ivanova N."/>
            <person name="Land M."/>
            <person name="Hauser L."/>
            <person name="Larimer F."/>
            <person name="Rohde M."/>
            <person name="Goker M."/>
            <person name="Detter J.C."/>
            <person name="Kyrpides N.C."/>
            <person name="Woyke T."/>
            <person name="Schaap P.J."/>
            <person name="Plugge C.M."/>
            <person name="Muyzer G."/>
            <person name="Kuever J."/>
            <person name="Pereira I.A."/>
            <person name="Parshina S.N."/>
            <person name="Bernier-Latmani R."/>
            <person name="Stams A.J."/>
            <person name="Klenk H.P."/>
        </authorList>
    </citation>
    <scope>NUCLEOTIDE SEQUENCE [LARGE SCALE GENOMIC DNA]</scope>
    <source>
        <strain evidence="3">ATCC 23193 / DSM 2154 / NCIB 8452 / DL</strain>
    </source>
</reference>
<dbReference type="InterPro" id="IPR025685">
    <property type="entry name" value="YoaP-like_dom"/>
</dbReference>
<dbReference type="HOGENOM" id="CLU_075236_0_0_9"/>
<dbReference type="Proteomes" id="UP000009234">
    <property type="component" value="Chromosome"/>
</dbReference>
<dbReference type="Gene3D" id="3.40.630.30">
    <property type="match status" value="1"/>
</dbReference>
<dbReference type="eggNOG" id="COG1246">
    <property type="taxonomic scope" value="Bacteria"/>
</dbReference>
<dbReference type="STRING" id="696281.Desru_1540"/>
<dbReference type="EMBL" id="CP002780">
    <property type="protein sequence ID" value="AEG59805.1"/>
    <property type="molecule type" value="Genomic_DNA"/>
</dbReference>
<evidence type="ECO:0000313" key="3">
    <source>
        <dbReference type="Proteomes" id="UP000009234"/>
    </source>
</evidence>
<accession>F6DRP4</accession>
<sequence>MQETIELITLNQENIAREHICCALADKKSEKGISLKKEWLKSRFAEGLKFIKANVRGKVFIEYIPAEFAWSPITAPDYMFINCLWVAGRFKGMGLGSRLLEECIKDAKDKNGIVILSSKNKKPYLADKKFLLKKGFVVCDTAPPFFELMVKRFKDAPLPRFKENAQKLRIEGKEDLSILYTNQCPFTESYVQEVEEAAKEYNLTVGKKRIISREEAQNCPSPYTTYSIYYKGFFITHEILSKDKFMKIMDNLLVVK</sequence>
<dbReference type="CDD" id="cd04301">
    <property type="entry name" value="NAT_SF"/>
    <property type="match status" value="1"/>
</dbReference>
<dbReference type="AlphaFoldDB" id="F6DRP4"/>
<gene>
    <name evidence="2" type="ordered locus">Desru_1540</name>
</gene>
<dbReference type="KEGG" id="dru:Desru_1540"/>
<name>F6DRP4_DESRL</name>
<feature type="domain" description="N-acetyltransferase" evidence="1">
    <location>
        <begin position="5"/>
        <end position="154"/>
    </location>
</feature>
<dbReference type="Pfam" id="PF14268">
    <property type="entry name" value="YoaP"/>
    <property type="match status" value="1"/>
</dbReference>
<evidence type="ECO:0000259" key="1">
    <source>
        <dbReference type="PROSITE" id="PS51186"/>
    </source>
</evidence>
<dbReference type="GO" id="GO:0016747">
    <property type="term" value="F:acyltransferase activity, transferring groups other than amino-acyl groups"/>
    <property type="evidence" value="ECO:0007669"/>
    <property type="project" value="InterPro"/>
</dbReference>
<keyword evidence="3" id="KW-1185">Reference proteome</keyword>
<protein>
    <recommendedName>
        <fullName evidence="1">N-acetyltransferase domain-containing protein</fullName>
    </recommendedName>
</protein>
<dbReference type="PROSITE" id="PS51186">
    <property type="entry name" value="GNAT"/>
    <property type="match status" value="1"/>
</dbReference>
<dbReference type="RefSeq" id="WP_013841573.1">
    <property type="nucleotide sequence ID" value="NC_015589.1"/>
</dbReference>